<dbReference type="AlphaFoldDB" id="A0A9W5V5L6"/>
<dbReference type="EMBL" id="AHFL01000085">
    <property type="protein sequence ID" value="EOO58606.1"/>
    <property type="molecule type" value="Genomic_DNA"/>
</dbReference>
<reference evidence="1 2" key="1">
    <citation type="submission" date="2012-12" db="EMBL/GenBank/DDBJ databases">
        <title>The Genome Sequence of Bacillus cereus VD196.</title>
        <authorList>
            <consortium name="The Broad Institute Genome Sequencing Platform"/>
            <consortium name="The Broad Institute Genome Sequencing Center for Infectious Disease"/>
            <person name="Feldgarden M."/>
            <person name="Van der Auwera G.A."/>
            <person name="Mahillon J."/>
            <person name="Duprez V."/>
            <person name="Timmery S."/>
            <person name="Mattelet C."/>
            <person name="Dierick K."/>
            <person name="Sun M."/>
            <person name="Yu Z."/>
            <person name="Zhu L."/>
            <person name="Hu X."/>
            <person name="Shank E.B."/>
            <person name="Swiecicka I."/>
            <person name="Hansen B.M."/>
            <person name="Andrup L."/>
            <person name="Walker B."/>
            <person name="Young S.K."/>
            <person name="Zeng Q."/>
            <person name="Gargeya S."/>
            <person name="Fitzgerald M."/>
            <person name="Haas B."/>
            <person name="Abouelleil A."/>
            <person name="Alvarado L."/>
            <person name="Arachchi H.M."/>
            <person name="Berlin A.M."/>
            <person name="Chapman S.B."/>
            <person name="Dewar J."/>
            <person name="Goldberg J."/>
            <person name="Griggs A."/>
            <person name="Gujja S."/>
            <person name="Hansen M."/>
            <person name="Howarth C."/>
            <person name="Imamovic A."/>
            <person name="Larimer J."/>
            <person name="McCowan C."/>
            <person name="Murphy C."/>
            <person name="Neiman D."/>
            <person name="Pearson M."/>
            <person name="Priest M."/>
            <person name="Roberts A."/>
            <person name="Saif S."/>
            <person name="Shea T."/>
            <person name="Sisk P."/>
            <person name="Sykes S."/>
            <person name="Wortman J."/>
            <person name="Nusbaum C."/>
            <person name="Birren B."/>
        </authorList>
    </citation>
    <scope>NUCLEOTIDE SEQUENCE [LARGE SCALE GENOMIC DNA]</scope>
    <source>
        <strain evidence="1 2">VD196</strain>
    </source>
</reference>
<name>A0A9W5V5L6_BACCE</name>
<gene>
    <name evidence="1" type="ORF">IKE_06256</name>
</gene>
<sequence>YIYKPSGTKPGYADLIFVKKISDK</sequence>
<evidence type="ECO:0000313" key="1">
    <source>
        <dbReference type="EMBL" id="EOO58606.1"/>
    </source>
</evidence>
<accession>A0A9W5V5L6</accession>
<organism evidence="1 2">
    <name type="scientific">Bacillus cereus VD196</name>
    <dbReference type="NCBI Taxonomy" id="1053243"/>
    <lineage>
        <taxon>Bacteria</taxon>
        <taxon>Bacillati</taxon>
        <taxon>Bacillota</taxon>
        <taxon>Bacilli</taxon>
        <taxon>Bacillales</taxon>
        <taxon>Bacillaceae</taxon>
        <taxon>Bacillus</taxon>
        <taxon>Bacillus cereus group</taxon>
    </lineage>
</organism>
<evidence type="ECO:0000313" key="2">
    <source>
        <dbReference type="Proteomes" id="UP000014023"/>
    </source>
</evidence>
<dbReference type="Proteomes" id="UP000014023">
    <property type="component" value="Unassembled WGS sequence"/>
</dbReference>
<protein>
    <submittedName>
        <fullName evidence="1">Uncharacterized protein</fullName>
    </submittedName>
</protein>
<comment type="caution">
    <text evidence="1">The sequence shown here is derived from an EMBL/GenBank/DDBJ whole genome shotgun (WGS) entry which is preliminary data.</text>
</comment>
<feature type="non-terminal residue" evidence="1">
    <location>
        <position position="1"/>
    </location>
</feature>
<proteinExistence type="predicted"/>